<dbReference type="InterPro" id="IPR044203">
    <property type="entry name" value="GlbO/GLB3-like"/>
</dbReference>
<comment type="caution">
    <text evidence="6">The sequence shown here is derived from an EMBL/GenBank/DDBJ whole genome shotgun (WGS) entry which is preliminary data.</text>
</comment>
<evidence type="ECO:0000256" key="5">
    <source>
        <dbReference type="ARBA" id="ARBA00034496"/>
    </source>
</evidence>
<keyword evidence="3" id="KW-0479">Metal-binding</keyword>
<keyword evidence="1" id="KW-0813">Transport</keyword>
<dbReference type="EMBL" id="MLJW01005034">
    <property type="protein sequence ID" value="OIQ68903.1"/>
    <property type="molecule type" value="Genomic_DNA"/>
</dbReference>
<comment type="similarity">
    <text evidence="5">Belongs to the truncated hemoglobin family. Group II subfamily.</text>
</comment>
<dbReference type="InterPro" id="IPR012292">
    <property type="entry name" value="Globin/Proto"/>
</dbReference>
<dbReference type="GO" id="GO:0019825">
    <property type="term" value="F:oxygen binding"/>
    <property type="evidence" value="ECO:0007669"/>
    <property type="project" value="InterPro"/>
</dbReference>
<dbReference type="PANTHER" id="PTHR47366:SF1">
    <property type="entry name" value="TWO-ON-TWO HEMOGLOBIN-3"/>
    <property type="match status" value="1"/>
</dbReference>
<accession>A0A1J5PMA3</accession>
<keyword evidence="2" id="KW-0349">Heme</keyword>
<organism evidence="6">
    <name type="scientific">mine drainage metagenome</name>
    <dbReference type="NCBI Taxonomy" id="410659"/>
    <lineage>
        <taxon>unclassified sequences</taxon>
        <taxon>metagenomes</taxon>
        <taxon>ecological metagenomes</taxon>
    </lineage>
</organism>
<evidence type="ECO:0000256" key="3">
    <source>
        <dbReference type="ARBA" id="ARBA00022723"/>
    </source>
</evidence>
<dbReference type="SUPFAM" id="SSF46458">
    <property type="entry name" value="Globin-like"/>
    <property type="match status" value="1"/>
</dbReference>
<dbReference type="GO" id="GO:0005344">
    <property type="term" value="F:oxygen carrier activity"/>
    <property type="evidence" value="ECO:0007669"/>
    <property type="project" value="InterPro"/>
</dbReference>
<dbReference type="Pfam" id="PF01152">
    <property type="entry name" value="Bac_globin"/>
    <property type="match status" value="1"/>
</dbReference>
<dbReference type="Gene3D" id="1.10.490.10">
    <property type="entry name" value="Globins"/>
    <property type="match status" value="1"/>
</dbReference>
<dbReference type="PANTHER" id="PTHR47366">
    <property type="entry name" value="TWO-ON-TWO HEMOGLOBIN-3"/>
    <property type="match status" value="1"/>
</dbReference>
<gene>
    <name evidence="6" type="primary">yjbI_7</name>
    <name evidence="6" type="ORF">GALL_495000</name>
</gene>
<dbReference type="CDD" id="cd14773">
    <property type="entry name" value="TrHb2_PhHbO-like_O"/>
    <property type="match status" value="1"/>
</dbReference>
<proteinExistence type="inferred from homology"/>
<evidence type="ECO:0000256" key="2">
    <source>
        <dbReference type="ARBA" id="ARBA00022617"/>
    </source>
</evidence>
<dbReference type="GO" id="GO:0020037">
    <property type="term" value="F:heme binding"/>
    <property type="evidence" value="ECO:0007669"/>
    <property type="project" value="InterPro"/>
</dbReference>
<protein>
    <submittedName>
        <fullName evidence="6">Group 2 truncated hemoglobin YjbI</fullName>
    </submittedName>
</protein>
<dbReference type="InterPro" id="IPR009050">
    <property type="entry name" value="Globin-like_sf"/>
</dbReference>
<reference evidence="6" key="1">
    <citation type="submission" date="2016-10" db="EMBL/GenBank/DDBJ databases">
        <title>Sequence of Gallionella enrichment culture.</title>
        <authorList>
            <person name="Poehlein A."/>
            <person name="Muehling M."/>
            <person name="Daniel R."/>
        </authorList>
    </citation>
    <scope>NUCLEOTIDE SEQUENCE</scope>
</reference>
<dbReference type="AlphaFoldDB" id="A0A1J5PMA3"/>
<evidence type="ECO:0000256" key="1">
    <source>
        <dbReference type="ARBA" id="ARBA00022448"/>
    </source>
</evidence>
<dbReference type="InterPro" id="IPR001486">
    <property type="entry name" value="Hemoglobin_trunc"/>
</dbReference>
<dbReference type="GO" id="GO:0046872">
    <property type="term" value="F:metal ion binding"/>
    <property type="evidence" value="ECO:0007669"/>
    <property type="project" value="UniProtKB-KW"/>
</dbReference>
<sequence length="137" mass="15527">MTATESTGEIPNIEMTPYELIGGEATVRRLADRFYEIMDTDPGAARIRAMHGEDLAPIRQLLFEFLSGWLGGPPLYFKRPEHRCIMSAHRPYAIGDVERDEWMMCMRHAMDECGLPAEMRALLDQAFSGMANLFRSG</sequence>
<name>A0A1J5PMA3_9ZZZZ</name>
<keyword evidence="4" id="KW-0408">Iron</keyword>
<evidence type="ECO:0000313" key="6">
    <source>
        <dbReference type="EMBL" id="OIQ68903.1"/>
    </source>
</evidence>
<evidence type="ECO:0000256" key="4">
    <source>
        <dbReference type="ARBA" id="ARBA00023004"/>
    </source>
</evidence>